<comment type="caution">
    <text evidence="2">The sequence shown here is derived from an EMBL/GenBank/DDBJ whole genome shotgun (WGS) entry which is preliminary data.</text>
</comment>
<dbReference type="SUPFAM" id="SSF49363">
    <property type="entry name" value="Purple acid phosphatase, N-terminal domain"/>
    <property type="match status" value="1"/>
</dbReference>
<feature type="domain" description="Fibronectin type-III" evidence="1">
    <location>
        <begin position="137"/>
        <end position="215"/>
    </location>
</feature>
<dbReference type="InterPro" id="IPR015914">
    <property type="entry name" value="PAPs_N"/>
</dbReference>
<dbReference type="AlphaFoldDB" id="A0A0F9BIM1"/>
<organism evidence="2">
    <name type="scientific">marine sediment metagenome</name>
    <dbReference type="NCBI Taxonomy" id="412755"/>
    <lineage>
        <taxon>unclassified sequences</taxon>
        <taxon>metagenomes</taxon>
        <taxon>ecological metagenomes</taxon>
    </lineage>
</organism>
<sequence length="215" mass="23110">MVIKMKKKQIISIGSMFLAIVLMLAITTMALPGWNQLANNASNSGTGSIVNWTVNISDATDLNGSIFAHNMSGTMTNITDSIMTHDPVVLDILINYTLLITLEGGSNICGQFWFNNSAGNENQTDQSCFTVESTAPTISDIANIPISDTSATITWTTNEIANTTVRYGTATGSLTLTSETNDAITSHTRTLTNLNRLTNYFYTVTSCDPSGNCIT</sequence>
<reference evidence="2" key="1">
    <citation type="journal article" date="2015" name="Nature">
        <title>Complex archaea that bridge the gap between prokaryotes and eukaryotes.</title>
        <authorList>
            <person name="Spang A."/>
            <person name="Saw J.H."/>
            <person name="Jorgensen S.L."/>
            <person name="Zaremba-Niedzwiedzka K."/>
            <person name="Martijn J."/>
            <person name="Lind A.E."/>
            <person name="van Eijk R."/>
            <person name="Schleper C."/>
            <person name="Guy L."/>
            <person name="Ettema T.J."/>
        </authorList>
    </citation>
    <scope>NUCLEOTIDE SEQUENCE</scope>
</reference>
<dbReference type="GO" id="GO:0003993">
    <property type="term" value="F:acid phosphatase activity"/>
    <property type="evidence" value="ECO:0007669"/>
    <property type="project" value="InterPro"/>
</dbReference>
<dbReference type="InterPro" id="IPR008963">
    <property type="entry name" value="Purple_acid_Pase-like_N"/>
</dbReference>
<accession>A0A0F9BIM1</accession>
<dbReference type="EMBL" id="LAZR01040759">
    <property type="protein sequence ID" value="KKL13687.1"/>
    <property type="molecule type" value="Genomic_DNA"/>
</dbReference>
<dbReference type="GO" id="GO:0046872">
    <property type="term" value="F:metal ion binding"/>
    <property type="evidence" value="ECO:0007669"/>
    <property type="project" value="InterPro"/>
</dbReference>
<evidence type="ECO:0000259" key="1">
    <source>
        <dbReference type="PROSITE" id="PS50853"/>
    </source>
</evidence>
<name>A0A0F9BIM1_9ZZZZ</name>
<protein>
    <recommendedName>
        <fullName evidence="1">Fibronectin type-III domain-containing protein</fullName>
    </recommendedName>
</protein>
<proteinExistence type="predicted"/>
<evidence type="ECO:0000313" key="2">
    <source>
        <dbReference type="EMBL" id="KKL13687.1"/>
    </source>
</evidence>
<dbReference type="InterPro" id="IPR003961">
    <property type="entry name" value="FN3_dom"/>
</dbReference>
<gene>
    <name evidence="2" type="ORF">LCGC14_2523220</name>
</gene>
<dbReference type="PROSITE" id="PS50853">
    <property type="entry name" value="FN3"/>
    <property type="match status" value="1"/>
</dbReference>
<dbReference type="Gene3D" id="2.60.40.380">
    <property type="entry name" value="Purple acid phosphatase-like, N-terminal"/>
    <property type="match status" value="1"/>
</dbReference>
<feature type="non-terminal residue" evidence="2">
    <location>
        <position position="215"/>
    </location>
</feature>
<dbReference type="Pfam" id="PF16656">
    <property type="entry name" value="Pur_ac_phosph_N"/>
    <property type="match status" value="1"/>
</dbReference>